<gene>
    <name evidence="7" type="primary">nanE</name>
    <name evidence="8" type="ORF">FDF74_09685</name>
</gene>
<dbReference type="InterPro" id="IPR013785">
    <property type="entry name" value="Aldolase_TIM"/>
</dbReference>
<comment type="function">
    <text evidence="2 7">Converts N-acetylmannosamine-6-phosphate (ManNAc-6-P) to N-acetylglucosamine-6-phosphate (GlcNAc-6-P).</text>
</comment>
<evidence type="ECO:0000256" key="7">
    <source>
        <dbReference type="HAMAP-Rule" id="MF_01235"/>
    </source>
</evidence>
<dbReference type="PANTHER" id="PTHR36204:SF1">
    <property type="entry name" value="N-ACETYLMANNOSAMINE-6-PHOSPHATE 2-EPIMERASE-RELATED"/>
    <property type="match status" value="1"/>
</dbReference>
<dbReference type="PANTHER" id="PTHR36204">
    <property type="entry name" value="N-ACETYLMANNOSAMINE-6-PHOSPHATE 2-EPIMERASE-RELATED"/>
    <property type="match status" value="1"/>
</dbReference>
<dbReference type="AlphaFoldDB" id="A0A6M0RB00"/>
<dbReference type="GO" id="GO:0047465">
    <property type="term" value="F:N-acylglucosamine-6-phosphate 2-epimerase activity"/>
    <property type="evidence" value="ECO:0007669"/>
    <property type="project" value="UniProtKB-EC"/>
</dbReference>
<proteinExistence type="inferred from homology"/>
<protein>
    <recommendedName>
        <fullName evidence="7">Putative N-acetylmannosamine-6-phosphate 2-epimerase</fullName>
        <ecNumber evidence="7">5.1.3.9</ecNumber>
    </recommendedName>
    <alternativeName>
        <fullName evidence="7">ManNAc-6-P epimerase</fullName>
    </alternativeName>
</protein>
<dbReference type="InterPro" id="IPR007260">
    <property type="entry name" value="NanE"/>
</dbReference>
<accession>A0A6M0RB00</accession>
<dbReference type="GO" id="GO:0019262">
    <property type="term" value="P:N-acetylneuraminate catabolic process"/>
    <property type="evidence" value="ECO:0007669"/>
    <property type="project" value="UniProtKB-UniRule"/>
</dbReference>
<comment type="similarity">
    <text evidence="4 7">Belongs to the NanE family.</text>
</comment>
<comment type="pathway">
    <text evidence="3 7">Amino-sugar metabolism; N-acetylneuraminate degradation; D-fructose 6-phosphate from N-acetylneuraminate: step 3/5.</text>
</comment>
<reference evidence="8 9" key="1">
    <citation type="submission" date="2019-04" db="EMBL/GenBank/DDBJ databases">
        <title>Genome sequencing of Clostridium botulinum Groups I-IV and Clostridium butyricum.</title>
        <authorList>
            <person name="Brunt J."/>
            <person name="Van Vliet A.H.M."/>
            <person name="Stringer S.C."/>
            <person name="Carter A.T."/>
            <person name="Peck M.W."/>
        </authorList>
    </citation>
    <scope>NUCLEOTIDE SEQUENCE [LARGE SCALE GENOMIC DNA]</scope>
    <source>
        <strain evidence="8 9">IFR 18/094</strain>
    </source>
</reference>
<dbReference type="HAMAP" id="MF_01235">
    <property type="entry name" value="ManNAc6P_epimer"/>
    <property type="match status" value="1"/>
</dbReference>
<sequence>MEKVKGGLIVSCQALDDEPLHSSFIMSKMALAAKIGGAIGIRANTVEDINAIKAEVDLPIIGIIKRNYGECNVYISPTMKEIDELCAEGVDVIAIDATKRERPDGKLLKDFVKEIKDKYPSQLLMADTSDLEEAKLAEEYGFDFVGTTMHGYTDYTKGSDIQDNDFQFLKDVINSVNIPVIAEGKVDTPKKAKKCLDLGVLAVVTGGAITRPQQITKKFVDGIQG</sequence>
<dbReference type="GO" id="GO:0005975">
    <property type="term" value="P:carbohydrate metabolic process"/>
    <property type="evidence" value="ECO:0007669"/>
    <property type="project" value="UniProtKB-UniRule"/>
</dbReference>
<dbReference type="UniPathway" id="UPA00629">
    <property type="reaction ID" value="UER00682"/>
</dbReference>
<evidence type="ECO:0000313" key="9">
    <source>
        <dbReference type="Proteomes" id="UP000473885"/>
    </source>
</evidence>
<evidence type="ECO:0000256" key="1">
    <source>
        <dbReference type="ARBA" id="ARBA00000056"/>
    </source>
</evidence>
<organism evidence="8 9">
    <name type="scientific">Clostridium niameyense</name>
    <dbReference type="NCBI Taxonomy" id="1622073"/>
    <lineage>
        <taxon>Bacteria</taxon>
        <taxon>Bacillati</taxon>
        <taxon>Bacillota</taxon>
        <taxon>Clostridia</taxon>
        <taxon>Eubacteriales</taxon>
        <taxon>Clostridiaceae</taxon>
        <taxon>Clostridium</taxon>
    </lineage>
</organism>
<comment type="catalytic activity">
    <reaction evidence="1 7">
        <text>an N-acyl-D-glucosamine 6-phosphate = an N-acyl-D-mannosamine 6-phosphate</text>
        <dbReference type="Rhea" id="RHEA:23932"/>
        <dbReference type="ChEBI" id="CHEBI:57599"/>
        <dbReference type="ChEBI" id="CHEBI:57666"/>
        <dbReference type="EC" id="5.1.3.9"/>
    </reaction>
</comment>
<keyword evidence="6 7" id="KW-0119">Carbohydrate metabolism</keyword>
<dbReference type="Proteomes" id="UP000473885">
    <property type="component" value="Unassembled WGS sequence"/>
</dbReference>
<dbReference type="CDD" id="cd04729">
    <property type="entry name" value="NanE"/>
    <property type="match status" value="1"/>
</dbReference>
<evidence type="ECO:0000313" key="8">
    <source>
        <dbReference type="EMBL" id="NEZ47461.1"/>
    </source>
</evidence>
<comment type="caution">
    <text evidence="8">The sequence shown here is derived from an EMBL/GenBank/DDBJ whole genome shotgun (WGS) entry which is preliminary data.</text>
</comment>
<evidence type="ECO:0000256" key="3">
    <source>
        <dbReference type="ARBA" id="ARBA00005081"/>
    </source>
</evidence>
<dbReference type="Pfam" id="PF04131">
    <property type="entry name" value="NanE"/>
    <property type="match status" value="1"/>
</dbReference>
<evidence type="ECO:0000256" key="5">
    <source>
        <dbReference type="ARBA" id="ARBA00023235"/>
    </source>
</evidence>
<evidence type="ECO:0000256" key="4">
    <source>
        <dbReference type="ARBA" id="ARBA00007439"/>
    </source>
</evidence>
<dbReference type="GO" id="GO:0006053">
    <property type="term" value="P:N-acetylmannosamine catabolic process"/>
    <property type="evidence" value="ECO:0007669"/>
    <property type="project" value="TreeGrafter"/>
</dbReference>
<keyword evidence="5 7" id="KW-0413">Isomerase</keyword>
<dbReference type="EMBL" id="SXDP01000008">
    <property type="protein sequence ID" value="NEZ47461.1"/>
    <property type="molecule type" value="Genomic_DNA"/>
</dbReference>
<dbReference type="GO" id="GO:0005829">
    <property type="term" value="C:cytosol"/>
    <property type="evidence" value="ECO:0007669"/>
    <property type="project" value="TreeGrafter"/>
</dbReference>
<dbReference type="FunFam" id="3.20.20.70:FF:000035">
    <property type="entry name" value="Putative N-acetylmannosamine-6-phosphate 2-epimerase"/>
    <property type="match status" value="1"/>
</dbReference>
<name>A0A6M0RB00_9CLOT</name>
<keyword evidence="9" id="KW-1185">Reference proteome</keyword>
<dbReference type="InterPro" id="IPR011060">
    <property type="entry name" value="RibuloseP-bd_barrel"/>
</dbReference>
<evidence type="ECO:0000256" key="6">
    <source>
        <dbReference type="ARBA" id="ARBA00023277"/>
    </source>
</evidence>
<dbReference type="Gene3D" id="3.20.20.70">
    <property type="entry name" value="Aldolase class I"/>
    <property type="match status" value="1"/>
</dbReference>
<evidence type="ECO:0000256" key="2">
    <source>
        <dbReference type="ARBA" id="ARBA00002147"/>
    </source>
</evidence>
<dbReference type="NCBIfam" id="NF002231">
    <property type="entry name" value="PRK01130.1"/>
    <property type="match status" value="1"/>
</dbReference>
<dbReference type="SUPFAM" id="SSF51366">
    <property type="entry name" value="Ribulose-phoshate binding barrel"/>
    <property type="match status" value="1"/>
</dbReference>
<dbReference type="EC" id="5.1.3.9" evidence="7"/>